<dbReference type="InterPro" id="IPR004126">
    <property type="entry name" value="PLipase_A2_inh_N"/>
</dbReference>
<accession>A0AA35QPN2</accession>
<evidence type="ECO:0000256" key="2">
    <source>
        <dbReference type="ARBA" id="ARBA00006570"/>
    </source>
</evidence>
<dbReference type="EMBL" id="CANTUW010000001">
    <property type="protein sequence ID" value="CAI7934796.1"/>
    <property type="molecule type" value="Genomic_DNA"/>
</dbReference>
<dbReference type="PANTHER" id="PTHR20914:SF9">
    <property type="entry name" value="COILED, ISOFORM A"/>
    <property type="match status" value="1"/>
</dbReference>
<evidence type="ECO:0000259" key="7">
    <source>
        <dbReference type="Pfam" id="PF00021"/>
    </source>
</evidence>
<keyword evidence="6" id="KW-0732">Signal</keyword>
<dbReference type="Gene3D" id="2.10.60.10">
    <property type="entry name" value="CD59"/>
    <property type="match status" value="2"/>
</dbReference>
<protein>
    <submittedName>
        <fullName evidence="9">A2 inhibitor and Ly6 PLAUR domain-containing protein-like</fullName>
    </submittedName>
</protein>
<feature type="domain" description="UPAR/Ly6" evidence="7">
    <location>
        <begin position="118"/>
        <end position="186"/>
    </location>
</feature>
<organism evidence="9 10">
    <name type="scientific">Podarcis lilfordi</name>
    <name type="common">Lilford's wall lizard</name>
    <dbReference type="NCBI Taxonomy" id="74358"/>
    <lineage>
        <taxon>Eukaryota</taxon>
        <taxon>Metazoa</taxon>
        <taxon>Chordata</taxon>
        <taxon>Craniata</taxon>
        <taxon>Vertebrata</taxon>
        <taxon>Euteleostomi</taxon>
        <taxon>Lepidosauria</taxon>
        <taxon>Squamata</taxon>
        <taxon>Bifurcata</taxon>
        <taxon>Unidentata</taxon>
        <taxon>Episquamata</taxon>
        <taxon>Laterata</taxon>
        <taxon>Lacertibaenia</taxon>
        <taxon>Lacertidae</taxon>
        <taxon>Podarcis</taxon>
    </lineage>
</organism>
<keyword evidence="3" id="KW-0964">Secreted</keyword>
<evidence type="ECO:0000256" key="5">
    <source>
        <dbReference type="ARBA" id="ARBA00023157"/>
    </source>
</evidence>
<dbReference type="InterPro" id="IPR016054">
    <property type="entry name" value="LY6_UPA_recep-like"/>
</dbReference>
<dbReference type="InterPro" id="IPR045860">
    <property type="entry name" value="Snake_toxin-like_sf"/>
</dbReference>
<evidence type="ECO:0000256" key="6">
    <source>
        <dbReference type="SAM" id="SignalP"/>
    </source>
</evidence>
<dbReference type="Proteomes" id="UP001178461">
    <property type="component" value="Unassembled WGS sequence"/>
</dbReference>
<evidence type="ECO:0000256" key="1">
    <source>
        <dbReference type="ARBA" id="ARBA00004613"/>
    </source>
</evidence>
<evidence type="ECO:0000259" key="8">
    <source>
        <dbReference type="Pfam" id="PF02988"/>
    </source>
</evidence>
<reference evidence="9" key="1">
    <citation type="submission" date="2022-12" db="EMBL/GenBank/DDBJ databases">
        <authorList>
            <person name="Alioto T."/>
            <person name="Alioto T."/>
            <person name="Gomez Garrido J."/>
        </authorList>
    </citation>
    <scope>NUCLEOTIDE SEQUENCE</scope>
</reference>
<proteinExistence type="inferred from homology"/>
<dbReference type="GO" id="GO:0019834">
    <property type="term" value="F:phospholipase A2 inhibitor activity"/>
    <property type="evidence" value="ECO:0007669"/>
    <property type="project" value="UniProtKB-KW"/>
</dbReference>
<feature type="domain" description="Phospholipase A2 inhibitor N-terminal" evidence="8">
    <location>
        <begin position="35"/>
        <end position="103"/>
    </location>
</feature>
<name>A0AA35QPN2_9SAUR</name>
<gene>
    <name evidence="9" type="ORF">PODLI_1B015480</name>
</gene>
<evidence type="ECO:0000313" key="10">
    <source>
        <dbReference type="Proteomes" id="UP001178461"/>
    </source>
</evidence>
<dbReference type="SUPFAM" id="SSF57302">
    <property type="entry name" value="Snake toxin-like"/>
    <property type="match status" value="2"/>
</dbReference>
<keyword evidence="4" id="KW-0593">Phospholipase A2 inhibitor</keyword>
<feature type="chain" id="PRO_5041252116" evidence="6">
    <location>
        <begin position="21"/>
        <end position="213"/>
    </location>
</feature>
<evidence type="ECO:0000256" key="4">
    <source>
        <dbReference type="ARBA" id="ARBA00023005"/>
    </source>
</evidence>
<dbReference type="CDD" id="cd23572">
    <property type="entry name" value="TFP_LU_ECD_PINLYP_rpt2"/>
    <property type="match status" value="1"/>
</dbReference>
<keyword evidence="5" id="KW-1015">Disulfide bond</keyword>
<keyword evidence="10" id="KW-1185">Reference proteome</keyword>
<sequence>MMKALLSACLLLVLLSPALPLNCRYTYNKTGLTYNRYVETTCGSKEDSCVASVLRTNIIELRAQLLSKCTSSDNCFSGNYSFTAGDGKFFEMKKHCCNTELCNNATLSLPDHSVLTENGLKCPACFSKGTTQCKSEKTIDCLGNETQCVVFKGALHIAFARLHHFTFQGCGTTDFCAITKNRRTLGYGEFGLFITQKRCYTASGISRQPEHEG</sequence>
<feature type="signal peptide" evidence="6">
    <location>
        <begin position="1"/>
        <end position="20"/>
    </location>
</feature>
<comment type="subcellular location">
    <subcellularLocation>
        <location evidence="1">Secreted</location>
    </subcellularLocation>
</comment>
<dbReference type="InterPro" id="IPR050918">
    <property type="entry name" value="CNF-like_PLA2_Inhibitor"/>
</dbReference>
<evidence type="ECO:0000256" key="3">
    <source>
        <dbReference type="ARBA" id="ARBA00022525"/>
    </source>
</evidence>
<dbReference type="GO" id="GO:0005576">
    <property type="term" value="C:extracellular region"/>
    <property type="evidence" value="ECO:0007669"/>
    <property type="project" value="UniProtKB-SubCell"/>
</dbReference>
<dbReference type="PANTHER" id="PTHR20914">
    <property type="entry name" value="LY6/PLAUR DOMAIN-CONTAINING PROTEIN 8"/>
    <property type="match status" value="1"/>
</dbReference>
<dbReference type="Pfam" id="PF00021">
    <property type="entry name" value="UPAR_LY6"/>
    <property type="match status" value="1"/>
</dbReference>
<comment type="similarity">
    <text evidence="2">Belongs to the CNF-like-inhibitor family.</text>
</comment>
<dbReference type="Pfam" id="PF02988">
    <property type="entry name" value="PLA2_inh"/>
    <property type="match status" value="1"/>
</dbReference>
<evidence type="ECO:0000313" key="9">
    <source>
        <dbReference type="EMBL" id="CAI7934796.1"/>
    </source>
</evidence>
<comment type="caution">
    <text evidence="9">The sequence shown here is derived from an EMBL/GenBank/DDBJ whole genome shotgun (WGS) entry which is preliminary data.</text>
</comment>
<dbReference type="AlphaFoldDB" id="A0AA35QPN2"/>